<feature type="transmembrane region" description="Helical" evidence="5">
    <location>
        <begin position="307"/>
        <end position="327"/>
    </location>
</feature>
<dbReference type="Gene3D" id="1.20.1250.20">
    <property type="entry name" value="MFS general substrate transporter like domains"/>
    <property type="match status" value="2"/>
</dbReference>
<dbReference type="PRINTS" id="PR01036">
    <property type="entry name" value="TCRTETB"/>
</dbReference>
<dbReference type="InterPro" id="IPR020846">
    <property type="entry name" value="MFS_dom"/>
</dbReference>
<sequence length="479" mass="48755">MSGGLPVATIWDRHRLGITVGSVVLIFLGAIEALAVTTVMPLVAADLHGEALYAVAFAGTLATGVIGMVVAGAWSDRSGPRAPLYTAVVLFIAGLLIAGVATDMYVVILGRLIQGLGAGGQTVALYVVVARVYPPQLHGRIFAAFAAAWVVPSMIGPFLAGAVAQYLHWRWTFLGVAVLTVIAFILVIVRLRAVDLNAHPDASPDQQAAAPDGGRIGLRIILAVVVAIAAVAVGFAADAAPAIGWPLALVSIVVIAFAIKPLLPAGSLRAAPRLPSVVLMRGLVAGAFFAAEAYVPKMLMERFDFSPTIAGLALTAAALAWSGASAVQGRYGEQLGSRRMVVISAALLLIAFLGLAVVASTHALPWAVVVLWGIAGGAMGLLYPRLTVLTLAYSTPADEGFNSSALSISDATGSAVTIAVAGLLFVSLPFTGSGFPVVFALAAAVLLVASIPGLRIGDGPGAIDADAVSAASVSDPRRG</sequence>
<evidence type="ECO:0000256" key="2">
    <source>
        <dbReference type="ARBA" id="ARBA00022692"/>
    </source>
</evidence>
<dbReference type="RefSeq" id="WP_045273167.1">
    <property type="nucleotide sequence ID" value="NZ_JYIX01000038.1"/>
</dbReference>
<evidence type="ECO:0000256" key="3">
    <source>
        <dbReference type="ARBA" id="ARBA00022989"/>
    </source>
</evidence>
<feature type="transmembrane region" description="Helical" evidence="5">
    <location>
        <begin position="275"/>
        <end position="295"/>
    </location>
</feature>
<comment type="subcellular location">
    <subcellularLocation>
        <location evidence="1">Cell membrane</location>
        <topology evidence="1">Multi-pass membrane protein</topology>
    </subcellularLocation>
</comment>
<feature type="transmembrane region" description="Helical" evidence="5">
    <location>
        <begin position="82"/>
        <end position="102"/>
    </location>
</feature>
<keyword evidence="8" id="KW-1185">Reference proteome</keyword>
<dbReference type="Pfam" id="PF07690">
    <property type="entry name" value="MFS_1"/>
    <property type="match status" value="1"/>
</dbReference>
<dbReference type="Proteomes" id="UP000033740">
    <property type="component" value="Unassembled WGS sequence"/>
</dbReference>
<keyword evidence="3 5" id="KW-1133">Transmembrane helix</keyword>
<feature type="transmembrane region" description="Helical" evidence="5">
    <location>
        <begin position="243"/>
        <end position="263"/>
    </location>
</feature>
<evidence type="ECO:0000256" key="5">
    <source>
        <dbReference type="SAM" id="Phobius"/>
    </source>
</evidence>
<feature type="transmembrane region" description="Helical" evidence="5">
    <location>
        <begin position="108"/>
        <end position="129"/>
    </location>
</feature>
<dbReference type="PANTHER" id="PTHR23501">
    <property type="entry name" value="MAJOR FACILITATOR SUPERFAMILY"/>
    <property type="match status" value="1"/>
</dbReference>
<dbReference type="STRING" id="582680.RS86_03128"/>
<keyword evidence="4 5" id="KW-0472">Membrane</keyword>
<dbReference type="SUPFAM" id="SSF103473">
    <property type="entry name" value="MFS general substrate transporter"/>
    <property type="match status" value="1"/>
</dbReference>
<feature type="transmembrane region" description="Helical" evidence="5">
    <location>
        <begin position="405"/>
        <end position="428"/>
    </location>
</feature>
<feature type="transmembrane region" description="Helical" evidence="5">
    <location>
        <begin position="23"/>
        <end position="45"/>
    </location>
</feature>
<feature type="transmembrane region" description="Helical" evidence="5">
    <location>
        <begin position="339"/>
        <end position="358"/>
    </location>
</feature>
<dbReference type="GO" id="GO:0005886">
    <property type="term" value="C:plasma membrane"/>
    <property type="evidence" value="ECO:0007669"/>
    <property type="project" value="UniProtKB-SubCell"/>
</dbReference>
<reference evidence="7 8" key="1">
    <citation type="submission" date="2015-02" db="EMBL/GenBank/DDBJ databases">
        <title>Draft genome sequences of ten Microbacterium spp. with emphasis on heavy metal contaminated environments.</title>
        <authorList>
            <person name="Corretto E."/>
        </authorList>
    </citation>
    <scope>NUCLEOTIDE SEQUENCE [LARGE SCALE GENOMIC DNA]</scope>
    <source>
        <strain evidence="7 8">ARN176</strain>
    </source>
</reference>
<keyword evidence="2 5" id="KW-0812">Transmembrane</keyword>
<comment type="caution">
    <text evidence="7">The sequence shown here is derived from an EMBL/GenBank/DDBJ whole genome shotgun (WGS) entry which is preliminary data.</text>
</comment>
<dbReference type="InterPro" id="IPR036259">
    <property type="entry name" value="MFS_trans_sf"/>
</dbReference>
<dbReference type="PROSITE" id="PS50850">
    <property type="entry name" value="MFS"/>
    <property type="match status" value="1"/>
</dbReference>
<name>A0A0F0LFE1_9MICO</name>
<accession>A0A0F0LFE1</accession>
<feature type="transmembrane region" description="Helical" evidence="5">
    <location>
        <begin position="434"/>
        <end position="454"/>
    </location>
</feature>
<evidence type="ECO:0000256" key="1">
    <source>
        <dbReference type="ARBA" id="ARBA00004651"/>
    </source>
</evidence>
<dbReference type="AlphaFoldDB" id="A0A0F0LFE1"/>
<evidence type="ECO:0000313" key="8">
    <source>
        <dbReference type="Proteomes" id="UP000033740"/>
    </source>
</evidence>
<feature type="transmembrane region" description="Helical" evidence="5">
    <location>
        <begin position="51"/>
        <end position="75"/>
    </location>
</feature>
<protein>
    <submittedName>
        <fullName evidence="7">Multidrug resistance protein 3</fullName>
    </submittedName>
</protein>
<feature type="transmembrane region" description="Helical" evidence="5">
    <location>
        <begin position="169"/>
        <end position="189"/>
    </location>
</feature>
<feature type="transmembrane region" description="Helical" evidence="5">
    <location>
        <begin position="216"/>
        <end position="237"/>
    </location>
</feature>
<dbReference type="EMBL" id="JYIX01000038">
    <property type="protein sequence ID" value="KJL31848.1"/>
    <property type="molecule type" value="Genomic_DNA"/>
</dbReference>
<proteinExistence type="predicted"/>
<feature type="transmembrane region" description="Helical" evidence="5">
    <location>
        <begin position="364"/>
        <end position="384"/>
    </location>
</feature>
<feature type="transmembrane region" description="Helical" evidence="5">
    <location>
        <begin position="141"/>
        <end position="163"/>
    </location>
</feature>
<dbReference type="GO" id="GO:0022857">
    <property type="term" value="F:transmembrane transporter activity"/>
    <property type="evidence" value="ECO:0007669"/>
    <property type="project" value="InterPro"/>
</dbReference>
<organism evidence="7 8">
    <name type="scientific">Microbacterium azadirachtae</name>
    <dbReference type="NCBI Taxonomy" id="582680"/>
    <lineage>
        <taxon>Bacteria</taxon>
        <taxon>Bacillati</taxon>
        <taxon>Actinomycetota</taxon>
        <taxon>Actinomycetes</taxon>
        <taxon>Micrococcales</taxon>
        <taxon>Microbacteriaceae</taxon>
        <taxon>Microbacterium</taxon>
    </lineage>
</organism>
<evidence type="ECO:0000259" key="6">
    <source>
        <dbReference type="PROSITE" id="PS50850"/>
    </source>
</evidence>
<dbReference type="PATRIC" id="fig|582680.6.peg.3207"/>
<dbReference type="PANTHER" id="PTHR23501:SF154">
    <property type="entry name" value="MULTIDRUG-EFFLUX TRANSPORTER RV1634-RELATED"/>
    <property type="match status" value="1"/>
</dbReference>
<evidence type="ECO:0000256" key="4">
    <source>
        <dbReference type="ARBA" id="ARBA00023136"/>
    </source>
</evidence>
<gene>
    <name evidence="7" type="primary">bmr3_5</name>
    <name evidence="7" type="ORF">RS86_03128</name>
</gene>
<feature type="domain" description="Major facilitator superfamily (MFS) profile" evidence="6">
    <location>
        <begin position="18"/>
        <end position="461"/>
    </location>
</feature>
<evidence type="ECO:0000313" key="7">
    <source>
        <dbReference type="EMBL" id="KJL31848.1"/>
    </source>
</evidence>
<dbReference type="InterPro" id="IPR011701">
    <property type="entry name" value="MFS"/>
</dbReference>